<evidence type="ECO:0000256" key="3">
    <source>
        <dbReference type="ARBA" id="ARBA00004744"/>
    </source>
</evidence>
<dbReference type="InterPro" id="IPR036188">
    <property type="entry name" value="FAD/NAD-bd_sf"/>
</dbReference>
<evidence type="ECO:0000256" key="4">
    <source>
        <dbReference type="ARBA" id="ARBA00008310"/>
    </source>
</evidence>
<dbReference type="InterPro" id="IPR002937">
    <property type="entry name" value="Amino_oxidase"/>
</dbReference>
<accession>A0A7X0RUM7</accession>
<dbReference type="EC" id="1.3.3.15" evidence="5 11"/>
<sequence length="294" mass="30860">MSTLIETLEASLRDDGTEIRLSARVKELERLAVASPDARRPVETVSGTGTAGLADGSRTTGTSSEAGTAGLSGGAGAIGPAGVRGAEGAYRLRLADGATLDADAVLFALPAFATAPLLAPHSDVGALEAIRYVSVANVVFAYEDERKFNHKLDGSGFLVPHSEGRTITASTWTSSKWKHTAPEGKRLIRCYVGWAGDESGVELTDEEMSAAVKRDLRELMGLAAEPAFVEITRLRHSMPQYPVGHVDRIAAFRAGLAERLPGVLATGHAFGGVGLPDCVEQGREAAEQLLALRA</sequence>
<gene>
    <name evidence="14" type="primary">hemG</name>
    <name evidence="14" type="ORF">H7C19_24625</name>
</gene>
<dbReference type="InterPro" id="IPR004572">
    <property type="entry name" value="Protoporphyrinogen_oxidase"/>
</dbReference>
<protein>
    <recommendedName>
        <fullName evidence="6 11">Coproporphyrinogen III oxidase</fullName>
        <ecNumber evidence="5 11">1.3.3.15</ecNumber>
    </recommendedName>
</protein>
<evidence type="ECO:0000256" key="11">
    <source>
        <dbReference type="RuleBase" id="RU364052"/>
    </source>
</evidence>
<dbReference type="PANTHER" id="PTHR42923:SF3">
    <property type="entry name" value="PROTOPORPHYRINOGEN OXIDASE"/>
    <property type="match status" value="1"/>
</dbReference>
<keyword evidence="15" id="KW-1185">Reference proteome</keyword>
<evidence type="ECO:0000256" key="7">
    <source>
        <dbReference type="ARBA" id="ARBA00022630"/>
    </source>
</evidence>
<comment type="caution">
    <text evidence="14">The sequence shown here is derived from an EMBL/GenBank/DDBJ whole genome shotgun (WGS) entry which is preliminary data.</text>
</comment>
<evidence type="ECO:0000259" key="13">
    <source>
        <dbReference type="Pfam" id="PF01593"/>
    </source>
</evidence>
<dbReference type="GO" id="GO:0005737">
    <property type="term" value="C:cytoplasm"/>
    <property type="evidence" value="ECO:0007669"/>
    <property type="project" value="UniProtKB-SubCell"/>
</dbReference>
<evidence type="ECO:0000256" key="5">
    <source>
        <dbReference type="ARBA" id="ARBA00012402"/>
    </source>
</evidence>
<dbReference type="GO" id="GO:0004729">
    <property type="term" value="F:oxygen-dependent protoporphyrinogen oxidase activity"/>
    <property type="evidence" value="ECO:0007669"/>
    <property type="project" value="UniProtKB-UniRule"/>
</dbReference>
<keyword evidence="11" id="KW-0963">Cytoplasm</keyword>
<evidence type="ECO:0000256" key="2">
    <source>
        <dbReference type="ARBA" id="ARBA00001974"/>
    </source>
</evidence>
<evidence type="ECO:0000256" key="6">
    <source>
        <dbReference type="ARBA" id="ARBA00019046"/>
    </source>
</evidence>
<feature type="domain" description="Amine oxidase" evidence="13">
    <location>
        <begin position="87"/>
        <end position="290"/>
    </location>
</feature>
<name>A0A7X0RUM7_9BACL</name>
<evidence type="ECO:0000256" key="8">
    <source>
        <dbReference type="ARBA" id="ARBA00022827"/>
    </source>
</evidence>
<keyword evidence="9 11" id="KW-0560">Oxidoreductase</keyword>
<evidence type="ECO:0000256" key="10">
    <source>
        <dbReference type="ARBA" id="ARBA00023133"/>
    </source>
</evidence>
<organism evidence="14 15">
    <name type="scientific">Cohnella nanjingensis</name>
    <dbReference type="NCBI Taxonomy" id="1387779"/>
    <lineage>
        <taxon>Bacteria</taxon>
        <taxon>Bacillati</taxon>
        <taxon>Bacillota</taxon>
        <taxon>Bacilli</taxon>
        <taxon>Bacillales</taxon>
        <taxon>Paenibacillaceae</taxon>
        <taxon>Cohnella</taxon>
    </lineage>
</organism>
<comment type="function">
    <text evidence="11">Involved in coproporphyrin-dependent heme b biosynthesis. Catalyzes the oxidation of coproporphyrinogen III to coproporphyrin III.</text>
</comment>
<feature type="compositionally biased region" description="Low complexity" evidence="12">
    <location>
        <begin position="56"/>
        <end position="69"/>
    </location>
</feature>
<dbReference type="Pfam" id="PF01593">
    <property type="entry name" value="Amino_oxidase"/>
    <property type="match status" value="1"/>
</dbReference>
<dbReference type="Proteomes" id="UP000547209">
    <property type="component" value="Unassembled WGS sequence"/>
</dbReference>
<proteinExistence type="inferred from homology"/>
<comment type="cofactor">
    <cofactor evidence="2 11">
        <name>FAD</name>
        <dbReference type="ChEBI" id="CHEBI:57692"/>
    </cofactor>
</comment>
<dbReference type="Gene3D" id="3.50.50.60">
    <property type="entry name" value="FAD/NAD(P)-binding domain"/>
    <property type="match status" value="1"/>
</dbReference>
<comment type="catalytic activity">
    <reaction evidence="1">
        <text>coproporphyrinogen III + 3 O2 = coproporphyrin III + 3 H2O2</text>
        <dbReference type="Rhea" id="RHEA:43436"/>
        <dbReference type="ChEBI" id="CHEBI:15379"/>
        <dbReference type="ChEBI" id="CHEBI:16240"/>
        <dbReference type="ChEBI" id="CHEBI:57309"/>
        <dbReference type="ChEBI" id="CHEBI:131725"/>
        <dbReference type="EC" id="1.3.3.15"/>
    </reaction>
    <physiologicalReaction direction="left-to-right" evidence="1">
        <dbReference type="Rhea" id="RHEA:43437"/>
    </physiologicalReaction>
</comment>
<keyword evidence="10 11" id="KW-0350">Heme biosynthesis</keyword>
<dbReference type="PANTHER" id="PTHR42923">
    <property type="entry name" value="PROTOPORPHYRINOGEN OXIDASE"/>
    <property type="match status" value="1"/>
</dbReference>
<evidence type="ECO:0000313" key="15">
    <source>
        <dbReference type="Proteomes" id="UP000547209"/>
    </source>
</evidence>
<evidence type="ECO:0000313" key="14">
    <source>
        <dbReference type="EMBL" id="MBB6673873.1"/>
    </source>
</evidence>
<dbReference type="GO" id="GO:0006783">
    <property type="term" value="P:heme biosynthetic process"/>
    <property type="evidence" value="ECO:0007669"/>
    <property type="project" value="UniProtKB-UniRule"/>
</dbReference>
<comment type="similarity">
    <text evidence="4 11">Belongs to the protoporphyrinogen/coproporphyrinogen oxidase family. Coproporphyrinogen III oxidase subfamily.</text>
</comment>
<dbReference type="SUPFAM" id="SSF54373">
    <property type="entry name" value="FAD-linked reductases, C-terminal domain"/>
    <property type="match status" value="1"/>
</dbReference>
<reference evidence="14 15" key="1">
    <citation type="submission" date="2020-08" db="EMBL/GenBank/DDBJ databases">
        <title>Cohnella phylogeny.</title>
        <authorList>
            <person name="Dunlap C."/>
        </authorList>
    </citation>
    <scope>NUCLEOTIDE SEQUENCE [LARGE SCALE GENOMIC DNA]</scope>
    <source>
        <strain evidence="14 15">DSM 28246</strain>
    </source>
</reference>
<dbReference type="NCBIfam" id="TIGR00562">
    <property type="entry name" value="proto_IX_ox"/>
    <property type="match status" value="1"/>
</dbReference>
<keyword evidence="8 11" id="KW-0274">FAD</keyword>
<evidence type="ECO:0000256" key="9">
    <source>
        <dbReference type="ARBA" id="ARBA00023002"/>
    </source>
</evidence>
<dbReference type="EMBL" id="JACJVP010000042">
    <property type="protein sequence ID" value="MBB6673873.1"/>
    <property type="molecule type" value="Genomic_DNA"/>
</dbReference>
<feature type="region of interest" description="Disordered" evidence="12">
    <location>
        <begin position="39"/>
        <end position="74"/>
    </location>
</feature>
<comment type="subcellular location">
    <subcellularLocation>
        <location evidence="11">Cytoplasm</location>
    </subcellularLocation>
</comment>
<dbReference type="UniPathway" id="UPA00252"/>
<evidence type="ECO:0000256" key="1">
    <source>
        <dbReference type="ARBA" id="ARBA00001755"/>
    </source>
</evidence>
<dbReference type="InterPro" id="IPR050464">
    <property type="entry name" value="Zeta_carotene_desat/Oxidored"/>
</dbReference>
<dbReference type="SUPFAM" id="SSF51905">
    <property type="entry name" value="FAD/NAD(P)-binding domain"/>
    <property type="match status" value="1"/>
</dbReference>
<keyword evidence="7 11" id="KW-0285">Flavoprotein</keyword>
<dbReference type="AlphaFoldDB" id="A0A7X0RUM7"/>
<comment type="pathway">
    <text evidence="3 11">Porphyrin-containing compound metabolism; protoheme biosynthesis.</text>
</comment>
<evidence type="ECO:0000256" key="12">
    <source>
        <dbReference type="SAM" id="MobiDB-lite"/>
    </source>
</evidence>